<evidence type="ECO:0000313" key="2">
    <source>
        <dbReference type="EMBL" id="OSX73254.1"/>
    </source>
</evidence>
<gene>
    <name evidence="2" type="ORF">BU14_0364s0008</name>
</gene>
<accession>A0A1X6NX99</accession>
<organism evidence="2 3">
    <name type="scientific">Porphyra umbilicalis</name>
    <name type="common">Purple laver</name>
    <name type="synonym">Red alga</name>
    <dbReference type="NCBI Taxonomy" id="2786"/>
    <lineage>
        <taxon>Eukaryota</taxon>
        <taxon>Rhodophyta</taxon>
        <taxon>Bangiophyceae</taxon>
        <taxon>Bangiales</taxon>
        <taxon>Bangiaceae</taxon>
        <taxon>Porphyra</taxon>
    </lineage>
</organism>
<keyword evidence="3" id="KW-1185">Reference proteome</keyword>
<evidence type="ECO:0008006" key="4">
    <source>
        <dbReference type="Google" id="ProtNLM"/>
    </source>
</evidence>
<sequence length="547" mass="57770">MASNAMLDTTMEDSRLPDGVPLPTVTLEDLPDEILELIARACHAAARPRGGGVAWALLATSRRLRDVAYEAVTSISVRSRSAADECAAVGHRASPGVGALANPLAFFLSPSGAALQARVRGVHQFLARARRVREVTLHPNEEHDGGWLPDPEDWFLDVLFYALVLPELRRLPLTSLSAAGVGVAVLGGPPVSAAPLRKLVLEDIEEDRVDVAIVSVLGHHGGALEELTLARTTREDEDTNYMIGAWLAASAGMPRLRTLELHVEMDAAGAASLACHCPGLTRLSVNAALFDGVATALRGPRRLPALAHLEWAFYERSTWGVGTELRRMLAGRALTSLTLSAVPTIPRDRLDVLPALLKTAALPAELDVSGMAPLDDAALAALSAAGHAGSLQRLDCTLSAGATAAALRALGRFTGLIDLTLRLPAAPDAATLRLSEWPVGGLTRLHVVGTDAVGCPAAAQALLVGVAASGSRSTLRGLFLSGPPLVEAVAAAPLAALTALRCLYYGVPYASKGETVEALHARREVMNAWIRRRLPDLRTRPLASRRR</sequence>
<dbReference type="AlphaFoldDB" id="A0A1X6NX99"/>
<dbReference type="SUPFAM" id="SSF52047">
    <property type="entry name" value="RNI-like"/>
    <property type="match status" value="1"/>
</dbReference>
<dbReference type="Proteomes" id="UP000218209">
    <property type="component" value="Unassembled WGS sequence"/>
</dbReference>
<evidence type="ECO:0000313" key="3">
    <source>
        <dbReference type="Proteomes" id="UP000218209"/>
    </source>
</evidence>
<feature type="region of interest" description="Disordered" evidence="1">
    <location>
        <begin position="1"/>
        <end position="20"/>
    </location>
</feature>
<reference evidence="2 3" key="1">
    <citation type="submission" date="2017-03" db="EMBL/GenBank/DDBJ databases">
        <title>WGS assembly of Porphyra umbilicalis.</title>
        <authorList>
            <person name="Brawley S.H."/>
            <person name="Blouin N.A."/>
            <person name="Ficko-Blean E."/>
            <person name="Wheeler G.L."/>
            <person name="Lohr M."/>
            <person name="Goodson H.V."/>
            <person name="Jenkins J.W."/>
            <person name="Blaby-Haas C.E."/>
            <person name="Helliwell K.E."/>
            <person name="Chan C."/>
            <person name="Marriage T."/>
            <person name="Bhattacharya D."/>
            <person name="Klein A.S."/>
            <person name="Badis Y."/>
            <person name="Brodie J."/>
            <person name="Cao Y."/>
            <person name="Collen J."/>
            <person name="Dittami S.M."/>
            <person name="Gachon C.M."/>
            <person name="Green B.R."/>
            <person name="Karpowicz S."/>
            <person name="Kim J.W."/>
            <person name="Kudahl U."/>
            <person name="Lin S."/>
            <person name="Michel G."/>
            <person name="Mittag M."/>
            <person name="Olson B.J."/>
            <person name="Pangilinan J."/>
            <person name="Peng Y."/>
            <person name="Qiu H."/>
            <person name="Shu S."/>
            <person name="Singer J.T."/>
            <person name="Smith A.G."/>
            <person name="Sprecher B.N."/>
            <person name="Wagner V."/>
            <person name="Wang W."/>
            <person name="Wang Z.-Y."/>
            <person name="Yan J."/>
            <person name="Yarish C."/>
            <person name="Zoeuner-Riek S."/>
            <person name="Zhuang Y."/>
            <person name="Zou Y."/>
            <person name="Lindquist E.A."/>
            <person name="Grimwood J."/>
            <person name="Barry K."/>
            <person name="Rokhsar D.S."/>
            <person name="Schmutz J."/>
            <person name="Stiller J.W."/>
            <person name="Grossman A.R."/>
            <person name="Prochnik S.E."/>
        </authorList>
    </citation>
    <scope>NUCLEOTIDE SEQUENCE [LARGE SCALE GENOMIC DNA]</scope>
    <source>
        <strain evidence="2">4086291</strain>
    </source>
</reference>
<proteinExistence type="predicted"/>
<name>A0A1X6NX99_PORUM</name>
<dbReference type="EMBL" id="KV919008">
    <property type="protein sequence ID" value="OSX73254.1"/>
    <property type="molecule type" value="Genomic_DNA"/>
</dbReference>
<dbReference type="Gene3D" id="3.80.10.10">
    <property type="entry name" value="Ribonuclease Inhibitor"/>
    <property type="match status" value="1"/>
</dbReference>
<evidence type="ECO:0000256" key="1">
    <source>
        <dbReference type="SAM" id="MobiDB-lite"/>
    </source>
</evidence>
<dbReference type="InterPro" id="IPR032675">
    <property type="entry name" value="LRR_dom_sf"/>
</dbReference>
<protein>
    <recommendedName>
        <fullName evidence="4">F-box domain-containing protein</fullName>
    </recommendedName>
</protein>